<dbReference type="InterPro" id="IPR050832">
    <property type="entry name" value="Bact_Acetyltransf"/>
</dbReference>
<dbReference type="AlphaFoldDB" id="A0A7X3K178"/>
<dbReference type="PROSITE" id="PS51186">
    <property type="entry name" value="GNAT"/>
    <property type="match status" value="1"/>
</dbReference>
<evidence type="ECO:0000313" key="5">
    <source>
        <dbReference type="Proteomes" id="UP000490800"/>
    </source>
</evidence>
<accession>A0A7X3K178</accession>
<dbReference type="RefSeq" id="WP_157338291.1">
    <property type="nucleotide sequence ID" value="NZ_RHLK01000016.1"/>
</dbReference>
<dbReference type="Pfam" id="PF00583">
    <property type="entry name" value="Acetyltransf_1"/>
    <property type="match status" value="1"/>
</dbReference>
<dbReference type="Gene3D" id="3.40.630.30">
    <property type="match status" value="1"/>
</dbReference>
<comment type="caution">
    <text evidence="4">The sequence shown here is derived from an EMBL/GenBank/DDBJ whole genome shotgun (WGS) entry which is preliminary data.</text>
</comment>
<evidence type="ECO:0000259" key="3">
    <source>
        <dbReference type="PROSITE" id="PS51186"/>
    </source>
</evidence>
<keyword evidence="2" id="KW-0012">Acyltransferase</keyword>
<organism evidence="4 5">
    <name type="scientific">Paenibacillus lutrae</name>
    <dbReference type="NCBI Taxonomy" id="2078573"/>
    <lineage>
        <taxon>Bacteria</taxon>
        <taxon>Bacillati</taxon>
        <taxon>Bacillota</taxon>
        <taxon>Bacilli</taxon>
        <taxon>Bacillales</taxon>
        <taxon>Paenibacillaceae</taxon>
        <taxon>Paenibacillus</taxon>
    </lineage>
</organism>
<dbReference type="OrthoDB" id="9127144at2"/>
<dbReference type="PANTHER" id="PTHR43877:SF2">
    <property type="entry name" value="AMINOALKYLPHOSPHONATE N-ACETYLTRANSFERASE-RELATED"/>
    <property type="match status" value="1"/>
</dbReference>
<dbReference type="InterPro" id="IPR016181">
    <property type="entry name" value="Acyl_CoA_acyltransferase"/>
</dbReference>
<keyword evidence="5" id="KW-1185">Reference proteome</keyword>
<protein>
    <submittedName>
        <fullName evidence="4">GNAT family N-acetyltransferase</fullName>
    </submittedName>
</protein>
<dbReference type="Proteomes" id="UP000490800">
    <property type="component" value="Unassembled WGS sequence"/>
</dbReference>
<evidence type="ECO:0000313" key="4">
    <source>
        <dbReference type="EMBL" id="MVP01867.1"/>
    </source>
</evidence>
<gene>
    <name evidence="4" type="ORF">EDM21_20520</name>
</gene>
<evidence type="ECO:0000256" key="1">
    <source>
        <dbReference type="ARBA" id="ARBA00022679"/>
    </source>
</evidence>
<name>A0A7X3K178_9BACL</name>
<dbReference type="EMBL" id="RHLK01000016">
    <property type="protein sequence ID" value="MVP01867.1"/>
    <property type="molecule type" value="Genomic_DNA"/>
</dbReference>
<dbReference type="InterPro" id="IPR000182">
    <property type="entry name" value="GNAT_dom"/>
</dbReference>
<keyword evidence="1 4" id="KW-0808">Transferase</keyword>
<dbReference type="GO" id="GO:0016747">
    <property type="term" value="F:acyltransferase activity, transferring groups other than amino-acyl groups"/>
    <property type="evidence" value="ECO:0007669"/>
    <property type="project" value="InterPro"/>
</dbReference>
<dbReference type="SUPFAM" id="SSF55729">
    <property type="entry name" value="Acyl-CoA N-acyltransferases (Nat)"/>
    <property type="match status" value="1"/>
</dbReference>
<dbReference type="PANTHER" id="PTHR43877">
    <property type="entry name" value="AMINOALKYLPHOSPHONATE N-ACETYLTRANSFERASE-RELATED-RELATED"/>
    <property type="match status" value="1"/>
</dbReference>
<dbReference type="CDD" id="cd04301">
    <property type="entry name" value="NAT_SF"/>
    <property type="match status" value="1"/>
</dbReference>
<proteinExistence type="predicted"/>
<feature type="domain" description="N-acetyltransferase" evidence="3">
    <location>
        <begin position="7"/>
        <end position="166"/>
    </location>
</feature>
<sequence>MQTSLTIVIRRAQWSDIPRLIELRKLLLSQGNGHYVSRTEEDEEAWQSSYRQWLTTHLHGNPNILIAVAGEKDSSDSAACAIGIIDERAPMKGCLNGRVGWIQTVVVDPGQRRKGYAESIMQYILNWFHEKEVGKVVLQTTEIAKSLYTKLGFAESGEDLLIKSIS</sequence>
<evidence type="ECO:0000256" key="2">
    <source>
        <dbReference type="ARBA" id="ARBA00023315"/>
    </source>
</evidence>
<reference evidence="4 5" key="1">
    <citation type="journal article" date="2019" name="Microorganisms">
        <title>Paenibacillus lutrae sp. nov., A Chitinolytic Species Isolated from A River Otter in Castril Natural Park, Granada, Spain.</title>
        <authorList>
            <person name="Rodriguez M."/>
            <person name="Reina J.C."/>
            <person name="Bejar V."/>
            <person name="Llamas I."/>
        </authorList>
    </citation>
    <scope>NUCLEOTIDE SEQUENCE [LARGE SCALE GENOMIC DNA]</scope>
    <source>
        <strain evidence="4 5">N10</strain>
    </source>
</reference>